<evidence type="ECO:0000256" key="1">
    <source>
        <dbReference type="SAM" id="SignalP"/>
    </source>
</evidence>
<reference evidence="2 3" key="1">
    <citation type="submission" date="2018-11" db="EMBL/GenBank/DDBJ databases">
        <title>Genomes From Bacteria Associated with the Canine Oral Cavity: a Test Case for Automated Genome-Based Taxonomic Assignment.</title>
        <authorList>
            <person name="Coil D.A."/>
            <person name="Jospin G."/>
            <person name="Darling A.E."/>
            <person name="Wallis C."/>
            <person name="Davis I.J."/>
            <person name="Harris S."/>
            <person name="Eisen J.A."/>
            <person name="Holcombe L.J."/>
            <person name="O'Flynn C."/>
        </authorList>
    </citation>
    <scope>NUCLEOTIDE SEQUENCE [LARGE SCALE GENOMIC DNA]</scope>
    <source>
        <strain evidence="2 3">OH2617_COT-023</strain>
    </source>
</reference>
<organism evidence="2 3">
    <name type="scientific">Tannerella forsythia</name>
    <name type="common">Bacteroides forsythus</name>
    <dbReference type="NCBI Taxonomy" id="28112"/>
    <lineage>
        <taxon>Bacteria</taxon>
        <taxon>Pseudomonadati</taxon>
        <taxon>Bacteroidota</taxon>
        <taxon>Bacteroidia</taxon>
        <taxon>Bacteroidales</taxon>
        <taxon>Tannerellaceae</taxon>
        <taxon>Tannerella</taxon>
    </lineage>
</organism>
<dbReference type="AlphaFoldDB" id="A0A3P1XEK9"/>
<comment type="caution">
    <text evidence="2">The sequence shown here is derived from an EMBL/GenBank/DDBJ whole genome shotgun (WGS) entry which is preliminary data.</text>
</comment>
<gene>
    <name evidence="2" type="ORF">EII40_13795</name>
</gene>
<protein>
    <recommendedName>
        <fullName evidence="4">Lipoprotein</fullName>
    </recommendedName>
</protein>
<proteinExistence type="predicted"/>
<dbReference type="OrthoDB" id="1064589at2"/>
<evidence type="ECO:0000313" key="2">
    <source>
        <dbReference type="EMBL" id="RRD56370.1"/>
    </source>
</evidence>
<feature type="chain" id="PRO_5018208813" description="Lipoprotein" evidence="1">
    <location>
        <begin position="22"/>
        <end position="301"/>
    </location>
</feature>
<dbReference type="PROSITE" id="PS51257">
    <property type="entry name" value="PROKAR_LIPOPROTEIN"/>
    <property type="match status" value="1"/>
</dbReference>
<name>A0A3P1XEK9_TANFO</name>
<evidence type="ECO:0008006" key="4">
    <source>
        <dbReference type="Google" id="ProtNLM"/>
    </source>
</evidence>
<evidence type="ECO:0000313" key="3">
    <source>
        <dbReference type="Proteomes" id="UP000278609"/>
    </source>
</evidence>
<dbReference type="RefSeq" id="WP_124752820.1">
    <property type="nucleotide sequence ID" value="NZ_RQYS01000113.1"/>
</dbReference>
<sequence>MKTKFFLITTGLMATFFFVTACGNNKAGNVREVAQNSSTIPQDETKPLNTFPWDFPEGIALENPEMGQYVLSPYTFYPKKMEEKDNPGKETYIFYSTRLNKYGEPHSTVGEVEMPNSLIIPLPKVKKAKEGDVLLTWWQSGSGLKRAIVTDASDPEAPKVDYLDLDYSDDPANPLIGNKHSNEQIKPATFDVIEDGQWQSGAPIAALEGSSWKEAILIHTAADKVLALGFAGKIMVYERSACKLIPLRQNIQVGDNVMAVFVGSFSEGYKVTRIDRKIGRVWVEKDGKQRIVSILQVVKSL</sequence>
<accession>A0A3P1XEK9</accession>
<dbReference type="EMBL" id="RQYS01000113">
    <property type="protein sequence ID" value="RRD56370.1"/>
    <property type="molecule type" value="Genomic_DNA"/>
</dbReference>
<feature type="signal peptide" evidence="1">
    <location>
        <begin position="1"/>
        <end position="21"/>
    </location>
</feature>
<dbReference type="Proteomes" id="UP000278609">
    <property type="component" value="Unassembled WGS sequence"/>
</dbReference>
<keyword evidence="1" id="KW-0732">Signal</keyword>